<accession>A0AAE0JFS2</accession>
<feature type="domain" description="Heterokaryon incompatibility" evidence="1">
    <location>
        <begin position="112"/>
        <end position="257"/>
    </location>
</feature>
<dbReference type="Proteomes" id="UP001278500">
    <property type="component" value="Unassembled WGS sequence"/>
</dbReference>
<sequence length="367" mass="41232">MQTHPHIMQCTEDVPCPWGMSKSFASTYAGFFGWEDQSFEVSNIPTPYKRKLEFDLVAKISRGLDDCAKHHAKSCRISNKAPPPSRLLDVGSTSGEVRLVETKLLQTAVQKYNCLSHCWGTQQPLETTRQNYSRHLTSIAWDSIPKTFQDAIQLTRGLGVQFLWIDSLCIIQHDDKDWERESADMCNVYGNSYLTIAATSSPDCHGGLKYWENRELFKMTGFTADKSPVKISLVAQPTKGFIKGDTPLLHRAWALQERIMSPRVVHFLPAGVVLECNGGWLAEFPERQLKSGHVEKTKHHEAISSNSIETKANMWRNLIETYSQSALSFASDKLPAISGLAQQMAKHRAGARYLAGLWSDTLTTDLL</sequence>
<dbReference type="PANTHER" id="PTHR33112">
    <property type="entry name" value="DOMAIN PROTEIN, PUTATIVE-RELATED"/>
    <property type="match status" value="1"/>
</dbReference>
<dbReference type="Pfam" id="PF06985">
    <property type="entry name" value="HET"/>
    <property type="match status" value="1"/>
</dbReference>
<keyword evidence="3" id="KW-1185">Reference proteome</keyword>
<evidence type="ECO:0000313" key="2">
    <source>
        <dbReference type="EMBL" id="KAK3345509.1"/>
    </source>
</evidence>
<evidence type="ECO:0000313" key="3">
    <source>
        <dbReference type="Proteomes" id="UP001278500"/>
    </source>
</evidence>
<dbReference type="GeneID" id="87859042"/>
<comment type="caution">
    <text evidence="2">The sequence shown here is derived from an EMBL/GenBank/DDBJ whole genome shotgun (WGS) entry which is preliminary data.</text>
</comment>
<protein>
    <submittedName>
        <fullName evidence="2">Heterokaryon incompatibility protein-domain-containing protein</fullName>
    </submittedName>
</protein>
<dbReference type="InterPro" id="IPR010730">
    <property type="entry name" value="HET"/>
</dbReference>
<dbReference type="PANTHER" id="PTHR33112:SF9">
    <property type="entry name" value="HETEROKARYON INCOMPATIBILITY DOMAIN-CONTAINING PROTEIN"/>
    <property type="match status" value="1"/>
</dbReference>
<organism evidence="2 3">
    <name type="scientific">Neurospora tetraspora</name>
    <dbReference type="NCBI Taxonomy" id="94610"/>
    <lineage>
        <taxon>Eukaryota</taxon>
        <taxon>Fungi</taxon>
        <taxon>Dikarya</taxon>
        <taxon>Ascomycota</taxon>
        <taxon>Pezizomycotina</taxon>
        <taxon>Sordariomycetes</taxon>
        <taxon>Sordariomycetidae</taxon>
        <taxon>Sordariales</taxon>
        <taxon>Sordariaceae</taxon>
        <taxon>Neurospora</taxon>
    </lineage>
</organism>
<proteinExistence type="predicted"/>
<reference evidence="2" key="2">
    <citation type="submission" date="2023-06" db="EMBL/GenBank/DDBJ databases">
        <authorList>
            <consortium name="Lawrence Berkeley National Laboratory"/>
            <person name="Haridas S."/>
            <person name="Hensen N."/>
            <person name="Bonometti L."/>
            <person name="Westerberg I."/>
            <person name="Brannstrom I.O."/>
            <person name="Guillou S."/>
            <person name="Cros-Aarteil S."/>
            <person name="Calhoun S."/>
            <person name="Kuo A."/>
            <person name="Mondo S."/>
            <person name="Pangilinan J."/>
            <person name="Riley R."/>
            <person name="Labutti K."/>
            <person name="Andreopoulos B."/>
            <person name="Lipzen A."/>
            <person name="Chen C."/>
            <person name="Yanf M."/>
            <person name="Daum C."/>
            <person name="Ng V."/>
            <person name="Clum A."/>
            <person name="Steindorff A."/>
            <person name="Ohm R."/>
            <person name="Martin F."/>
            <person name="Silar P."/>
            <person name="Natvig D."/>
            <person name="Lalanne C."/>
            <person name="Gautier V."/>
            <person name="Ament-Velasquez S.L."/>
            <person name="Kruys A."/>
            <person name="Hutchinson M.I."/>
            <person name="Powell A.J."/>
            <person name="Barry K."/>
            <person name="Miller A.N."/>
            <person name="Grigoriev I.V."/>
            <person name="Debuchy R."/>
            <person name="Gladieux P."/>
            <person name="Thoren M.H."/>
            <person name="Johannesson H."/>
        </authorList>
    </citation>
    <scope>NUCLEOTIDE SEQUENCE</scope>
    <source>
        <strain evidence="2">CBS 560.94</strain>
    </source>
</reference>
<dbReference type="RefSeq" id="XP_062682122.1">
    <property type="nucleotide sequence ID" value="XM_062821888.1"/>
</dbReference>
<gene>
    <name evidence="2" type="ORF">B0H65DRAFT_208052</name>
</gene>
<evidence type="ECO:0000259" key="1">
    <source>
        <dbReference type="Pfam" id="PF06985"/>
    </source>
</evidence>
<dbReference type="AlphaFoldDB" id="A0AAE0JFS2"/>
<name>A0AAE0JFS2_9PEZI</name>
<reference evidence="2" key="1">
    <citation type="journal article" date="2023" name="Mol. Phylogenet. Evol.">
        <title>Genome-scale phylogeny and comparative genomics of the fungal order Sordariales.</title>
        <authorList>
            <person name="Hensen N."/>
            <person name="Bonometti L."/>
            <person name="Westerberg I."/>
            <person name="Brannstrom I.O."/>
            <person name="Guillou S."/>
            <person name="Cros-Aarteil S."/>
            <person name="Calhoun S."/>
            <person name="Haridas S."/>
            <person name="Kuo A."/>
            <person name="Mondo S."/>
            <person name="Pangilinan J."/>
            <person name="Riley R."/>
            <person name="LaButti K."/>
            <person name="Andreopoulos B."/>
            <person name="Lipzen A."/>
            <person name="Chen C."/>
            <person name="Yan M."/>
            <person name="Daum C."/>
            <person name="Ng V."/>
            <person name="Clum A."/>
            <person name="Steindorff A."/>
            <person name="Ohm R.A."/>
            <person name="Martin F."/>
            <person name="Silar P."/>
            <person name="Natvig D.O."/>
            <person name="Lalanne C."/>
            <person name="Gautier V."/>
            <person name="Ament-Velasquez S.L."/>
            <person name="Kruys A."/>
            <person name="Hutchinson M.I."/>
            <person name="Powell A.J."/>
            <person name="Barry K."/>
            <person name="Miller A.N."/>
            <person name="Grigoriev I.V."/>
            <person name="Debuchy R."/>
            <person name="Gladieux P."/>
            <person name="Hiltunen Thoren M."/>
            <person name="Johannesson H."/>
        </authorList>
    </citation>
    <scope>NUCLEOTIDE SEQUENCE</scope>
    <source>
        <strain evidence="2">CBS 560.94</strain>
    </source>
</reference>
<dbReference type="EMBL" id="JAUEPP010000004">
    <property type="protein sequence ID" value="KAK3345509.1"/>
    <property type="molecule type" value="Genomic_DNA"/>
</dbReference>